<evidence type="ECO:0000256" key="1">
    <source>
        <dbReference type="ARBA" id="ARBA00022679"/>
    </source>
</evidence>
<evidence type="ECO:0000256" key="2">
    <source>
        <dbReference type="ARBA" id="ARBA00022741"/>
    </source>
</evidence>
<reference evidence="6" key="2">
    <citation type="submission" date="2025-08" db="UniProtKB">
        <authorList>
            <consortium name="Ensembl"/>
        </authorList>
    </citation>
    <scope>IDENTIFICATION</scope>
</reference>
<organism evidence="6 7">
    <name type="scientific">Sphaeramia orbicularis</name>
    <name type="common">orbiculate cardinalfish</name>
    <dbReference type="NCBI Taxonomy" id="375764"/>
    <lineage>
        <taxon>Eukaryota</taxon>
        <taxon>Metazoa</taxon>
        <taxon>Chordata</taxon>
        <taxon>Craniata</taxon>
        <taxon>Vertebrata</taxon>
        <taxon>Euteleostomi</taxon>
        <taxon>Actinopterygii</taxon>
        <taxon>Neopterygii</taxon>
        <taxon>Teleostei</taxon>
        <taxon>Neoteleostei</taxon>
        <taxon>Acanthomorphata</taxon>
        <taxon>Gobiaria</taxon>
        <taxon>Kurtiformes</taxon>
        <taxon>Apogonoidei</taxon>
        <taxon>Apogonidae</taxon>
        <taxon>Apogoninae</taxon>
        <taxon>Sphaeramia</taxon>
    </lineage>
</organism>
<gene>
    <name evidence="6" type="primary">tpk1</name>
</gene>
<evidence type="ECO:0000313" key="7">
    <source>
        <dbReference type="Proteomes" id="UP000472271"/>
    </source>
</evidence>
<dbReference type="PANTHER" id="PTHR13622:SF8">
    <property type="entry name" value="THIAMIN PYROPHOSPHOKINASE 1"/>
    <property type="match status" value="1"/>
</dbReference>
<name>A0A673BFH6_9TELE</name>
<dbReference type="AlphaFoldDB" id="A0A673BFH6"/>
<dbReference type="Proteomes" id="UP000472271">
    <property type="component" value="Chromosome 20"/>
</dbReference>
<dbReference type="GO" id="GO:0005524">
    <property type="term" value="F:ATP binding"/>
    <property type="evidence" value="ECO:0007669"/>
    <property type="project" value="UniProtKB-KW"/>
</dbReference>
<feature type="domain" description="Thiamin pyrophosphokinase catalytic" evidence="5">
    <location>
        <begin position="59"/>
        <end position="135"/>
    </location>
</feature>
<dbReference type="Pfam" id="PF04263">
    <property type="entry name" value="TPK_catalytic"/>
    <property type="match status" value="1"/>
</dbReference>
<evidence type="ECO:0000256" key="3">
    <source>
        <dbReference type="ARBA" id="ARBA00022777"/>
    </source>
</evidence>
<dbReference type="GO" id="GO:0016301">
    <property type="term" value="F:kinase activity"/>
    <property type="evidence" value="ECO:0007669"/>
    <property type="project" value="UniProtKB-KW"/>
</dbReference>
<keyword evidence="7" id="KW-1185">Reference proteome</keyword>
<protein>
    <submittedName>
        <fullName evidence="6">Thiamin pyrophosphokinase 1</fullName>
    </submittedName>
</protein>
<dbReference type="InterPro" id="IPR007371">
    <property type="entry name" value="TPK_catalytic"/>
</dbReference>
<dbReference type="InterPro" id="IPR036759">
    <property type="entry name" value="TPK_catalytic_sf"/>
</dbReference>
<dbReference type="GO" id="GO:0004788">
    <property type="term" value="F:thiamine diphosphokinase activity"/>
    <property type="evidence" value="ECO:0007669"/>
    <property type="project" value="InterPro"/>
</dbReference>
<sequence>MLPTSFVQALISLNERTKKKQSFIFEVCPFAPLQLYTEKGLKFKAYLLIFNSVFLHLALLKACADGAANHLHTITAGDRDSFLPDYISGDFDSITAEVKAFYADKGCRLIETADQDLTDFTKCLAIMLKEIQEEQLKVNQGIQSSAT</sequence>
<accession>A0A673BFH6</accession>
<reference evidence="6" key="3">
    <citation type="submission" date="2025-09" db="UniProtKB">
        <authorList>
            <consortium name="Ensembl"/>
        </authorList>
    </citation>
    <scope>IDENTIFICATION</scope>
</reference>
<evidence type="ECO:0000259" key="5">
    <source>
        <dbReference type="Pfam" id="PF04263"/>
    </source>
</evidence>
<keyword evidence="1" id="KW-0808">Transferase</keyword>
<dbReference type="SUPFAM" id="SSF63999">
    <property type="entry name" value="Thiamin pyrophosphokinase, catalytic domain"/>
    <property type="match status" value="1"/>
</dbReference>
<evidence type="ECO:0000256" key="4">
    <source>
        <dbReference type="ARBA" id="ARBA00022840"/>
    </source>
</evidence>
<dbReference type="Gene3D" id="3.40.50.10240">
    <property type="entry name" value="Thiamin pyrophosphokinase, catalytic domain"/>
    <property type="match status" value="1"/>
</dbReference>
<keyword evidence="3" id="KW-0418">Kinase</keyword>
<keyword evidence="4" id="KW-0067">ATP-binding</keyword>
<proteinExistence type="predicted"/>
<dbReference type="GO" id="GO:0009229">
    <property type="term" value="P:thiamine diphosphate biosynthetic process"/>
    <property type="evidence" value="ECO:0007669"/>
    <property type="project" value="InterPro"/>
</dbReference>
<dbReference type="PANTHER" id="PTHR13622">
    <property type="entry name" value="THIAMIN PYROPHOSPHOKINASE"/>
    <property type="match status" value="1"/>
</dbReference>
<keyword evidence="2" id="KW-0547">Nucleotide-binding</keyword>
<evidence type="ECO:0000313" key="6">
    <source>
        <dbReference type="Ensembl" id="ENSSORP00005040525.1"/>
    </source>
</evidence>
<reference evidence="6" key="1">
    <citation type="submission" date="2019-06" db="EMBL/GenBank/DDBJ databases">
        <authorList>
            <consortium name="Wellcome Sanger Institute Data Sharing"/>
        </authorList>
    </citation>
    <scope>NUCLEOTIDE SEQUENCE [LARGE SCALE GENOMIC DNA]</scope>
</reference>
<dbReference type="Ensembl" id="ENSSORT00005041571.1">
    <property type="protein sequence ID" value="ENSSORP00005040525.1"/>
    <property type="gene ID" value="ENSSORG00005018498.1"/>
</dbReference>